<reference evidence="13 14" key="1">
    <citation type="journal article" date="2012" name="Science">
        <title>Ecological populations of bacteria act as socially cohesive units of antibiotic production and resistance.</title>
        <authorList>
            <person name="Cordero O.X."/>
            <person name="Wildschutte H."/>
            <person name="Kirkup B."/>
            <person name="Proehl S."/>
            <person name="Ngo L."/>
            <person name="Hussain F."/>
            <person name="Le Roux F."/>
            <person name="Mincer T."/>
            <person name="Polz M.F."/>
        </authorList>
    </citation>
    <scope>NUCLEOTIDE SEQUENCE [LARGE SCALE GENOMIC DNA]</scope>
    <source>
        <strain evidence="13 14">FF-238</strain>
    </source>
</reference>
<sequence>MNSQQSFLIDLVDIAQKNNHRYGVVLGGDARWQDMLLSSHLADTLQSTQLNEPTFFQLGGIKGTKGTNCESVSFKQGKRFLGRECQRLICDFRDGFDANSFSSALGSLVGGGLLIILVAENEDASLAQYWLQGCLSQLYLIDSERSLPTLPSVIVDDGLDDQPLSIPTPFRQQTEAIDMIKNVVFGHRKRPLVLTADRGRGKSSALGIAASQLMNERPLKIVVTAPNSQAVAPIFEHAAKGLPSSTFITKHHLQTSTSSLEFIAPDELLNRINECDVLFVDEAAAIPLPMLKRYVQRHHRIVFSTTVHGYEGSGRGFGLKFQAWLNEVRPGWKPFDLEQPIRWNVGDPLEKWLFDSFLLNVELEPIDVERSKRWIQEQSLEKMSWLHLDKAKLVEAMLVEAALNSQSVADVDTLNESSQGSNNPLRACFALLVNAHYQTTPNDLIQLLADDSIHLFGLFSGADCIGCLLVVEEGDLSSNLIDEIQRGKRRPKGHLVPTTLANHLGATVAAKQKCLRVMRIAVHPELQGHGLGSFMLNKLEASTLVFDYLATSFGATQQLVSFWNQVGYEALHIGHQRDQASGCHSLLMVKPFGAATEVWYEKSHQRFIQNLSYLISDSLSSMEVDLVVTLLPSLSTDSISSDEIHLLDCYISGGGSFDSIAVIASKLIIEMSLSHKDEISDLLILKVIQKRSWGQCCEMLGLSGRKQAERNVRDHLQLLLNLHCK</sequence>
<evidence type="ECO:0000259" key="11">
    <source>
        <dbReference type="Pfam" id="PF08351"/>
    </source>
</evidence>
<keyword evidence="8 9" id="KW-0012">Acyltransferase</keyword>
<gene>
    <name evidence="9" type="primary">tmcA</name>
    <name evidence="13" type="ORF">A130_06505</name>
</gene>
<evidence type="ECO:0000256" key="3">
    <source>
        <dbReference type="ARBA" id="ARBA00022679"/>
    </source>
</evidence>
<evidence type="ECO:0000256" key="6">
    <source>
        <dbReference type="ARBA" id="ARBA00022840"/>
    </source>
</evidence>
<comment type="caution">
    <text evidence="9">Lacks conserved residue(s) required for the propagation of feature annotation.</text>
</comment>
<dbReference type="GO" id="GO:1904812">
    <property type="term" value="P:rRNA acetylation involved in maturation of SSU-rRNA"/>
    <property type="evidence" value="ECO:0007669"/>
    <property type="project" value="TreeGrafter"/>
</dbReference>
<name>A0A1E5CVN0_9VIBR</name>
<keyword evidence="3 9" id="KW-0808">Transferase</keyword>
<feature type="binding site" evidence="9">
    <location>
        <position position="173"/>
    </location>
    <ligand>
        <name>ATP</name>
        <dbReference type="ChEBI" id="CHEBI:30616"/>
    </ligand>
</feature>
<dbReference type="HAMAP" id="MF_01886">
    <property type="entry name" value="tRNA_acetyltr_TmcA"/>
    <property type="match status" value="1"/>
</dbReference>
<dbReference type="Pfam" id="PF08351">
    <property type="entry name" value="TmcA_N"/>
    <property type="match status" value="1"/>
</dbReference>
<evidence type="ECO:0000256" key="1">
    <source>
        <dbReference type="ARBA" id="ARBA00022490"/>
    </source>
</evidence>
<dbReference type="GO" id="GO:0000049">
    <property type="term" value="F:tRNA binding"/>
    <property type="evidence" value="ECO:0007669"/>
    <property type="project" value="UniProtKB-UniRule"/>
</dbReference>
<proteinExistence type="inferred from homology"/>
<comment type="caution">
    <text evidence="13">The sequence shown here is derived from an EMBL/GenBank/DDBJ whole genome shotgun (WGS) entry which is preliminary data.</text>
</comment>
<comment type="catalytic activity">
    <reaction evidence="9">
        <text>cytidine(34) in elongator tRNA(Met) + acetyl-CoA + ATP + H2O = N(4)-acetylcytidine(34) in elongator tRNA(Met) + ADP + phosphate + CoA + H(+)</text>
        <dbReference type="Rhea" id="RHEA:43788"/>
        <dbReference type="Rhea" id="RHEA-COMP:10693"/>
        <dbReference type="Rhea" id="RHEA-COMP:10694"/>
        <dbReference type="ChEBI" id="CHEBI:15377"/>
        <dbReference type="ChEBI" id="CHEBI:15378"/>
        <dbReference type="ChEBI" id="CHEBI:30616"/>
        <dbReference type="ChEBI" id="CHEBI:43474"/>
        <dbReference type="ChEBI" id="CHEBI:57287"/>
        <dbReference type="ChEBI" id="CHEBI:57288"/>
        <dbReference type="ChEBI" id="CHEBI:74900"/>
        <dbReference type="ChEBI" id="CHEBI:82748"/>
        <dbReference type="ChEBI" id="CHEBI:456216"/>
        <dbReference type="EC" id="2.3.1.193"/>
    </reaction>
</comment>
<evidence type="ECO:0000313" key="14">
    <source>
        <dbReference type="Proteomes" id="UP000094165"/>
    </source>
</evidence>
<feature type="domain" description="TcmA/NAT10 helicase" evidence="10">
    <location>
        <begin position="193"/>
        <end position="360"/>
    </location>
</feature>
<dbReference type="PANTHER" id="PTHR10925">
    <property type="entry name" value="N-ACETYLTRANSFERASE 10"/>
    <property type="match status" value="1"/>
</dbReference>
<keyword evidence="7 9" id="KW-0694">RNA-binding</keyword>
<accession>A0A1E5CVN0</accession>
<dbReference type="RefSeq" id="WP_017053865.1">
    <property type="nucleotide sequence ID" value="NZ_AJYW02000209.1"/>
</dbReference>
<keyword evidence="6 9" id="KW-0067">ATP-binding</keyword>
<dbReference type="InterPro" id="IPR013562">
    <property type="entry name" value="TmcA/NAT10_N"/>
</dbReference>
<comment type="subcellular location">
    <subcellularLocation>
        <location evidence="9">Cytoplasm</location>
    </subcellularLocation>
</comment>
<dbReference type="Gene3D" id="3.40.630.30">
    <property type="match status" value="1"/>
</dbReference>
<dbReference type="GO" id="GO:0051392">
    <property type="term" value="F:tRNA cytidine N4-acetyltransferase activity"/>
    <property type="evidence" value="ECO:0007669"/>
    <property type="project" value="UniProtKB-UniRule"/>
</dbReference>
<feature type="domain" description="N-acetyltransferase" evidence="12">
    <location>
        <begin position="429"/>
        <end position="540"/>
    </location>
</feature>
<dbReference type="InterPro" id="IPR032672">
    <property type="entry name" value="TmcA/NAT10/Kre33"/>
</dbReference>
<dbReference type="InterPro" id="IPR024914">
    <property type="entry name" value="tRNA_acetyltr_TmcA"/>
</dbReference>
<dbReference type="InterPro" id="IPR016181">
    <property type="entry name" value="Acyl_CoA_acyltransferase"/>
</dbReference>
<keyword evidence="4 9" id="KW-0819">tRNA processing</keyword>
<dbReference type="GO" id="GO:1990883">
    <property type="term" value="F:18S rRNA cytidine N-acetyltransferase activity"/>
    <property type="evidence" value="ECO:0007669"/>
    <property type="project" value="TreeGrafter"/>
</dbReference>
<evidence type="ECO:0000256" key="8">
    <source>
        <dbReference type="ARBA" id="ARBA00023315"/>
    </source>
</evidence>
<dbReference type="GO" id="GO:0005737">
    <property type="term" value="C:cytoplasm"/>
    <property type="evidence" value="ECO:0007669"/>
    <property type="project" value="UniProtKB-SubCell"/>
</dbReference>
<dbReference type="InterPro" id="IPR000182">
    <property type="entry name" value="GNAT_dom"/>
</dbReference>
<feature type="binding site" evidence="9">
    <location>
        <begin position="520"/>
        <end position="522"/>
    </location>
    <ligand>
        <name>acetyl-CoA</name>
        <dbReference type="ChEBI" id="CHEBI:57288"/>
    </ligand>
</feature>
<evidence type="ECO:0000259" key="10">
    <source>
        <dbReference type="Pfam" id="PF05127"/>
    </source>
</evidence>
<dbReference type="Pfam" id="PF13718">
    <property type="entry name" value="GNAT_acetyltr_2"/>
    <property type="match status" value="1"/>
</dbReference>
<keyword evidence="2 9" id="KW-0820">tRNA-binding</keyword>
<feature type="binding site" evidence="9">
    <location>
        <position position="342"/>
    </location>
    <ligand>
        <name>ATP</name>
        <dbReference type="ChEBI" id="CHEBI:30616"/>
    </ligand>
</feature>
<evidence type="ECO:0000256" key="7">
    <source>
        <dbReference type="ARBA" id="ARBA00022884"/>
    </source>
</evidence>
<dbReference type="AlphaFoldDB" id="A0A1E5CVN0"/>
<dbReference type="CDD" id="cd04301">
    <property type="entry name" value="NAT_SF"/>
    <property type="match status" value="1"/>
</dbReference>
<dbReference type="InterPro" id="IPR038321">
    <property type="entry name" value="TmcA_C_sf"/>
</dbReference>
<dbReference type="InterPro" id="IPR007807">
    <property type="entry name" value="TcmA/NAT10_helicase"/>
</dbReference>
<keyword evidence="1 9" id="KW-0963">Cytoplasm</keyword>
<comment type="function">
    <text evidence="9">Catalyzes the formation of N(4)-acetylcytidine (ac(4)C) at the wobble position of tRNA(Met), by using acetyl-CoA as an acetyl donor and ATP (or GTP).</text>
</comment>
<organism evidence="13 14">
    <name type="scientific">Vibrio genomosp. F6 str. FF-238</name>
    <dbReference type="NCBI Taxonomy" id="1191298"/>
    <lineage>
        <taxon>Bacteria</taxon>
        <taxon>Pseudomonadati</taxon>
        <taxon>Pseudomonadota</taxon>
        <taxon>Gammaproteobacteria</taxon>
        <taxon>Vibrionales</taxon>
        <taxon>Vibrionaceae</taxon>
        <taxon>Vibrio</taxon>
    </lineage>
</organism>
<keyword evidence="14" id="KW-1185">Reference proteome</keyword>
<evidence type="ECO:0000256" key="5">
    <source>
        <dbReference type="ARBA" id="ARBA00022741"/>
    </source>
</evidence>
<dbReference type="Gene3D" id="3.40.50.300">
    <property type="entry name" value="P-loop containing nucleotide triphosphate hydrolases"/>
    <property type="match status" value="1"/>
</dbReference>
<dbReference type="SUPFAM" id="SSF52540">
    <property type="entry name" value="P-loop containing nucleoside triphosphate hydrolases"/>
    <property type="match status" value="1"/>
</dbReference>
<evidence type="ECO:0000256" key="9">
    <source>
        <dbReference type="HAMAP-Rule" id="MF_01886"/>
    </source>
</evidence>
<comment type="similarity">
    <text evidence="9">Belongs to the TmcA family.</text>
</comment>
<dbReference type="Proteomes" id="UP000094165">
    <property type="component" value="Unassembled WGS sequence"/>
</dbReference>
<dbReference type="GO" id="GO:0005524">
    <property type="term" value="F:ATP binding"/>
    <property type="evidence" value="ECO:0007669"/>
    <property type="project" value="UniProtKB-UniRule"/>
</dbReference>
<dbReference type="GO" id="GO:0051391">
    <property type="term" value="P:tRNA acetylation"/>
    <property type="evidence" value="ECO:0007669"/>
    <property type="project" value="UniProtKB-UniRule"/>
</dbReference>
<evidence type="ECO:0000259" key="12">
    <source>
        <dbReference type="Pfam" id="PF13718"/>
    </source>
</evidence>
<dbReference type="GO" id="GO:0002101">
    <property type="term" value="P:tRNA wobble cytosine modification"/>
    <property type="evidence" value="ECO:0007669"/>
    <property type="project" value="UniProtKB-UniRule"/>
</dbReference>
<feature type="domain" description="TmcA/NAT10 N-terminal" evidence="11">
    <location>
        <begin position="7"/>
        <end position="120"/>
    </location>
</feature>
<evidence type="ECO:0000313" key="13">
    <source>
        <dbReference type="EMBL" id="OEE74003.1"/>
    </source>
</evidence>
<dbReference type="PANTHER" id="PTHR10925:SF5">
    <property type="entry name" value="RNA CYTIDINE ACETYLTRANSFERASE"/>
    <property type="match status" value="1"/>
</dbReference>
<dbReference type="Pfam" id="PF05127">
    <property type="entry name" value="NAT10_TcmA_helicase"/>
    <property type="match status" value="1"/>
</dbReference>
<protein>
    <recommendedName>
        <fullName evidence="9">tRNA(Met) cytidine acetyltransferase TmcA</fullName>
        <ecNumber evidence="9">2.3.1.193</ecNumber>
    </recommendedName>
</protein>
<evidence type="ECO:0000256" key="4">
    <source>
        <dbReference type="ARBA" id="ARBA00022694"/>
    </source>
</evidence>
<dbReference type="EC" id="2.3.1.193" evidence="9"/>
<dbReference type="Gene3D" id="1.20.120.890">
    <property type="entry name" value="tRNA(Met) cytidine acetyltransferase, tail domain"/>
    <property type="match status" value="1"/>
</dbReference>
<dbReference type="Gene3D" id="3.40.50.11040">
    <property type="match status" value="1"/>
</dbReference>
<dbReference type="InterPro" id="IPR027417">
    <property type="entry name" value="P-loop_NTPase"/>
</dbReference>
<keyword evidence="5 9" id="KW-0547">Nucleotide-binding</keyword>
<evidence type="ECO:0000256" key="2">
    <source>
        <dbReference type="ARBA" id="ARBA00022555"/>
    </source>
</evidence>
<dbReference type="SUPFAM" id="SSF55729">
    <property type="entry name" value="Acyl-CoA N-acyltransferases (Nat)"/>
    <property type="match status" value="1"/>
</dbReference>
<dbReference type="EMBL" id="AJYW02000209">
    <property type="protein sequence ID" value="OEE74003.1"/>
    <property type="molecule type" value="Genomic_DNA"/>
</dbReference>